<feature type="transmembrane region" description="Helical" evidence="2">
    <location>
        <begin position="111"/>
        <end position="134"/>
    </location>
</feature>
<feature type="compositionally biased region" description="Polar residues" evidence="1">
    <location>
        <begin position="65"/>
        <end position="87"/>
    </location>
</feature>
<reference evidence="3" key="1">
    <citation type="journal article" date="2023" name="Mol. Phylogenet. Evol.">
        <title>Genome-scale phylogeny and comparative genomics of the fungal order Sordariales.</title>
        <authorList>
            <person name="Hensen N."/>
            <person name="Bonometti L."/>
            <person name="Westerberg I."/>
            <person name="Brannstrom I.O."/>
            <person name="Guillou S."/>
            <person name="Cros-Aarteil S."/>
            <person name="Calhoun S."/>
            <person name="Haridas S."/>
            <person name="Kuo A."/>
            <person name="Mondo S."/>
            <person name="Pangilinan J."/>
            <person name="Riley R."/>
            <person name="LaButti K."/>
            <person name="Andreopoulos B."/>
            <person name="Lipzen A."/>
            <person name="Chen C."/>
            <person name="Yan M."/>
            <person name="Daum C."/>
            <person name="Ng V."/>
            <person name="Clum A."/>
            <person name="Steindorff A."/>
            <person name="Ohm R.A."/>
            <person name="Martin F."/>
            <person name="Silar P."/>
            <person name="Natvig D.O."/>
            <person name="Lalanne C."/>
            <person name="Gautier V."/>
            <person name="Ament-Velasquez S.L."/>
            <person name="Kruys A."/>
            <person name="Hutchinson M.I."/>
            <person name="Powell A.J."/>
            <person name="Barry K."/>
            <person name="Miller A.N."/>
            <person name="Grigoriev I.V."/>
            <person name="Debuchy R."/>
            <person name="Gladieux P."/>
            <person name="Hiltunen Thoren M."/>
            <person name="Johannesson H."/>
        </authorList>
    </citation>
    <scope>NUCLEOTIDE SEQUENCE</scope>
    <source>
        <strain evidence="3">PSN293</strain>
    </source>
</reference>
<keyword evidence="2" id="KW-0812">Transmembrane</keyword>
<accession>A0AAN6XUX6</accession>
<protein>
    <submittedName>
        <fullName evidence="3">Uncharacterized protein</fullName>
    </submittedName>
</protein>
<reference evidence="3" key="2">
    <citation type="submission" date="2023-05" db="EMBL/GenBank/DDBJ databases">
        <authorList>
            <consortium name="Lawrence Berkeley National Laboratory"/>
            <person name="Steindorff A."/>
            <person name="Hensen N."/>
            <person name="Bonometti L."/>
            <person name="Westerberg I."/>
            <person name="Brannstrom I.O."/>
            <person name="Guillou S."/>
            <person name="Cros-Aarteil S."/>
            <person name="Calhoun S."/>
            <person name="Haridas S."/>
            <person name="Kuo A."/>
            <person name="Mondo S."/>
            <person name="Pangilinan J."/>
            <person name="Riley R."/>
            <person name="Labutti K."/>
            <person name="Andreopoulos B."/>
            <person name="Lipzen A."/>
            <person name="Chen C."/>
            <person name="Yanf M."/>
            <person name="Daum C."/>
            <person name="Ng V."/>
            <person name="Clum A."/>
            <person name="Ohm R."/>
            <person name="Martin F."/>
            <person name="Silar P."/>
            <person name="Natvig D."/>
            <person name="Lalanne C."/>
            <person name="Gautier V."/>
            <person name="Ament-Velasquez S.L."/>
            <person name="Kruys A."/>
            <person name="Hutchinson M.I."/>
            <person name="Powell A.J."/>
            <person name="Barry K."/>
            <person name="Miller A.N."/>
            <person name="Grigoriev I.V."/>
            <person name="Debuchy R."/>
            <person name="Gladieux P."/>
            <person name="Thoren M.H."/>
            <person name="Johannesson H."/>
        </authorList>
    </citation>
    <scope>NUCLEOTIDE SEQUENCE</scope>
    <source>
        <strain evidence="3">PSN293</strain>
    </source>
</reference>
<keyword evidence="4" id="KW-1185">Reference proteome</keyword>
<comment type="caution">
    <text evidence="3">The sequence shown here is derived from an EMBL/GenBank/DDBJ whole genome shotgun (WGS) entry which is preliminary data.</text>
</comment>
<dbReference type="AlphaFoldDB" id="A0AAN6XUX6"/>
<evidence type="ECO:0000256" key="1">
    <source>
        <dbReference type="SAM" id="MobiDB-lite"/>
    </source>
</evidence>
<organism evidence="3 4">
    <name type="scientific">Rhypophila decipiens</name>
    <dbReference type="NCBI Taxonomy" id="261697"/>
    <lineage>
        <taxon>Eukaryota</taxon>
        <taxon>Fungi</taxon>
        <taxon>Dikarya</taxon>
        <taxon>Ascomycota</taxon>
        <taxon>Pezizomycotina</taxon>
        <taxon>Sordariomycetes</taxon>
        <taxon>Sordariomycetidae</taxon>
        <taxon>Sordariales</taxon>
        <taxon>Naviculisporaceae</taxon>
        <taxon>Rhypophila</taxon>
    </lineage>
</organism>
<keyword evidence="2" id="KW-0472">Membrane</keyword>
<feature type="region of interest" description="Disordered" evidence="1">
    <location>
        <begin position="58"/>
        <end position="106"/>
    </location>
</feature>
<evidence type="ECO:0000313" key="4">
    <source>
        <dbReference type="Proteomes" id="UP001301769"/>
    </source>
</evidence>
<dbReference type="EMBL" id="MU858324">
    <property type="protein sequence ID" value="KAK4207045.1"/>
    <property type="molecule type" value="Genomic_DNA"/>
</dbReference>
<dbReference type="Proteomes" id="UP001301769">
    <property type="component" value="Unassembled WGS sequence"/>
</dbReference>
<name>A0AAN6XUX6_9PEZI</name>
<evidence type="ECO:0000256" key="2">
    <source>
        <dbReference type="SAM" id="Phobius"/>
    </source>
</evidence>
<evidence type="ECO:0000313" key="3">
    <source>
        <dbReference type="EMBL" id="KAK4207045.1"/>
    </source>
</evidence>
<sequence length="429" mass="45890">MAGIEPKELLVAITTTAPDPPNPVYTYTIVVKVQSTITGQDNRQYFVGVVETPTLTVPPVTGQTNLSETQPGKTTSFTKPATNTGTSPGVAPTETPGSDPGPAQQSNTGPVIGAAIGCLIAGAILGFLIAFFIYKKRSQRQSHYASRPTVVESKVFELPTFDAPHPVAVVEDKLSRFLLDASSDKEIAAELRSLGTLVQQHVENNYHLKPVQADPRALAVSLTQLGVTDSGSVSPEMVAKLSLDPRTRQVALQHVISQVLFTSIDVNSRSRLSMLPAPIAAFLQSIPPLESGEKNNESLNQWRALSAFILHPSRSQRTPLPTSTAAISPQASGLADALDTFLAYFVDENNRFQQKSHLQAVITEYAKFGYVLLSQPSEWRLINNAGTAHHSGPHGYSAVVCAGLIKVALRDGAPTSSPQQVVAPTTVMI</sequence>
<proteinExistence type="predicted"/>
<keyword evidence="2" id="KW-1133">Transmembrane helix</keyword>
<gene>
    <name evidence="3" type="ORF">QBC37DRAFT_456709</name>
</gene>